<accession>A0A239K1M6</accession>
<dbReference type="PROSITE" id="PS51257">
    <property type="entry name" value="PROKAR_LIPOPROTEIN"/>
    <property type="match status" value="1"/>
</dbReference>
<proteinExistence type="predicted"/>
<reference evidence="1 2" key="1">
    <citation type="submission" date="2017-06" db="EMBL/GenBank/DDBJ databases">
        <authorList>
            <person name="Kim H.J."/>
            <person name="Triplett B.A."/>
        </authorList>
    </citation>
    <scope>NUCLEOTIDE SEQUENCE [LARGE SCALE GENOMIC DNA]</scope>
    <source>
        <strain evidence="1 2">DSM 11445</strain>
    </source>
</reference>
<sequence>MLASLRRLGHDSHMRRTLCPFLIWLAVAVGGLVGCTQFPELDAVATPGVATAAYPDFLPLGDLLTGEVPRASAAEIAAVEGRVGALRARADRLQRVSIAPRGVDGRVARLRRKAADLRAQ</sequence>
<evidence type="ECO:0000313" key="2">
    <source>
        <dbReference type="Proteomes" id="UP000198440"/>
    </source>
</evidence>
<protein>
    <submittedName>
        <fullName evidence="1">Uncharacterized protein</fullName>
    </submittedName>
</protein>
<dbReference type="EMBL" id="FZON01000060">
    <property type="protein sequence ID" value="SNT12277.1"/>
    <property type="molecule type" value="Genomic_DNA"/>
</dbReference>
<dbReference type="Proteomes" id="UP000198440">
    <property type="component" value="Unassembled WGS sequence"/>
</dbReference>
<evidence type="ECO:0000313" key="1">
    <source>
        <dbReference type="EMBL" id="SNT12277.1"/>
    </source>
</evidence>
<name>A0A239K1M6_9RHOB</name>
<organism evidence="1 2">
    <name type="scientific">Antarctobacter heliothermus</name>
    <dbReference type="NCBI Taxonomy" id="74033"/>
    <lineage>
        <taxon>Bacteria</taxon>
        <taxon>Pseudomonadati</taxon>
        <taxon>Pseudomonadota</taxon>
        <taxon>Alphaproteobacteria</taxon>
        <taxon>Rhodobacterales</taxon>
        <taxon>Roseobacteraceae</taxon>
        <taxon>Antarctobacter</taxon>
    </lineage>
</organism>
<gene>
    <name evidence="1" type="ORF">SAMN04488078_106018</name>
</gene>
<dbReference type="AlphaFoldDB" id="A0A239K1M6"/>